<dbReference type="SUPFAM" id="SSF52540">
    <property type="entry name" value="P-loop containing nucleoside triphosphate hydrolases"/>
    <property type="match status" value="1"/>
</dbReference>
<keyword evidence="3" id="KW-0547">Nucleotide-binding</keyword>
<dbReference type="GO" id="GO:0005524">
    <property type="term" value="F:ATP binding"/>
    <property type="evidence" value="ECO:0007669"/>
    <property type="project" value="UniProtKB-KW"/>
</dbReference>
<dbReference type="PROSITE" id="PS50893">
    <property type="entry name" value="ABC_TRANSPORTER_2"/>
    <property type="match status" value="1"/>
</dbReference>
<dbReference type="PROSITE" id="PS50929">
    <property type="entry name" value="ABC_TM1F"/>
    <property type="match status" value="1"/>
</dbReference>
<evidence type="ECO:0000256" key="1">
    <source>
        <dbReference type="ARBA" id="ARBA00004651"/>
    </source>
</evidence>
<feature type="transmembrane region" description="Helical" evidence="7">
    <location>
        <begin position="284"/>
        <end position="303"/>
    </location>
</feature>
<evidence type="ECO:0000313" key="10">
    <source>
        <dbReference type="EMBL" id="MBP3942162.1"/>
    </source>
</evidence>
<dbReference type="InterPro" id="IPR027417">
    <property type="entry name" value="P-loop_NTPase"/>
</dbReference>
<keyword evidence="11" id="KW-1185">Reference proteome</keyword>
<accession>A0A8T4H575</accession>
<dbReference type="Proteomes" id="UP000679691">
    <property type="component" value="Unassembled WGS sequence"/>
</dbReference>
<dbReference type="GO" id="GO:0034040">
    <property type="term" value="F:ATPase-coupled lipid transmembrane transporter activity"/>
    <property type="evidence" value="ECO:0007669"/>
    <property type="project" value="TreeGrafter"/>
</dbReference>
<comment type="subcellular location">
    <subcellularLocation>
        <location evidence="1">Cell membrane</location>
        <topology evidence="1">Multi-pass membrane protein</topology>
    </subcellularLocation>
</comment>
<feature type="transmembrane region" description="Helical" evidence="7">
    <location>
        <begin position="241"/>
        <end position="264"/>
    </location>
</feature>
<keyword evidence="4 10" id="KW-0067">ATP-binding</keyword>
<evidence type="ECO:0000259" key="8">
    <source>
        <dbReference type="PROSITE" id="PS50893"/>
    </source>
</evidence>
<dbReference type="RefSeq" id="WP_353545643.1">
    <property type="nucleotide sequence ID" value="NZ_JAGKSB010000001.1"/>
</dbReference>
<protein>
    <submittedName>
        <fullName evidence="10">ABC transporter ATP-binding protein</fullName>
    </submittedName>
</protein>
<dbReference type="Pfam" id="PF00664">
    <property type="entry name" value="ABC_membrane"/>
    <property type="match status" value="1"/>
</dbReference>
<dbReference type="GO" id="GO:0016887">
    <property type="term" value="F:ATP hydrolysis activity"/>
    <property type="evidence" value="ECO:0007669"/>
    <property type="project" value="InterPro"/>
</dbReference>
<dbReference type="SUPFAM" id="SSF90123">
    <property type="entry name" value="ABC transporter transmembrane region"/>
    <property type="match status" value="1"/>
</dbReference>
<comment type="caution">
    <text evidence="10">The sequence shown here is derived from an EMBL/GenBank/DDBJ whole genome shotgun (WGS) entry which is preliminary data.</text>
</comment>
<evidence type="ECO:0000256" key="5">
    <source>
        <dbReference type="ARBA" id="ARBA00022989"/>
    </source>
</evidence>
<dbReference type="InterPro" id="IPR039421">
    <property type="entry name" value="Type_1_exporter"/>
</dbReference>
<dbReference type="InterPro" id="IPR003439">
    <property type="entry name" value="ABC_transporter-like_ATP-bd"/>
</dbReference>
<evidence type="ECO:0000256" key="7">
    <source>
        <dbReference type="SAM" id="Phobius"/>
    </source>
</evidence>
<evidence type="ECO:0000256" key="2">
    <source>
        <dbReference type="ARBA" id="ARBA00022692"/>
    </source>
</evidence>
<evidence type="ECO:0000256" key="6">
    <source>
        <dbReference type="ARBA" id="ARBA00023136"/>
    </source>
</evidence>
<feature type="transmembrane region" description="Helical" evidence="7">
    <location>
        <begin position="130"/>
        <end position="156"/>
    </location>
</feature>
<dbReference type="InterPro" id="IPR036640">
    <property type="entry name" value="ABC1_TM_sf"/>
</dbReference>
<dbReference type="PANTHER" id="PTHR24221:SF654">
    <property type="entry name" value="ATP-BINDING CASSETTE SUB-FAMILY B MEMBER 6"/>
    <property type="match status" value="1"/>
</dbReference>
<dbReference type="PANTHER" id="PTHR24221">
    <property type="entry name" value="ATP-BINDING CASSETTE SUB-FAMILY B"/>
    <property type="match status" value="1"/>
</dbReference>
<name>A0A8T4H575_9SPHI</name>
<feature type="domain" description="ABC transmembrane type-1" evidence="9">
    <location>
        <begin position="24"/>
        <end position="304"/>
    </location>
</feature>
<dbReference type="EMBL" id="JAGKSB010000001">
    <property type="protein sequence ID" value="MBP3942162.1"/>
    <property type="molecule type" value="Genomic_DNA"/>
</dbReference>
<dbReference type="Gene3D" id="1.20.1560.10">
    <property type="entry name" value="ABC transporter type 1, transmembrane domain"/>
    <property type="match status" value="1"/>
</dbReference>
<dbReference type="GO" id="GO:0005886">
    <property type="term" value="C:plasma membrane"/>
    <property type="evidence" value="ECO:0007669"/>
    <property type="project" value="UniProtKB-SubCell"/>
</dbReference>
<dbReference type="InterPro" id="IPR011527">
    <property type="entry name" value="ABC1_TM_dom"/>
</dbReference>
<feature type="domain" description="ABC transporter" evidence="8">
    <location>
        <begin position="335"/>
        <end position="538"/>
    </location>
</feature>
<keyword evidence="5 7" id="KW-1133">Transmembrane helix</keyword>
<proteinExistence type="predicted"/>
<keyword evidence="6 7" id="KW-0472">Membrane</keyword>
<dbReference type="AlphaFoldDB" id="A0A8T4H575"/>
<evidence type="ECO:0000313" key="11">
    <source>
        <dbReference type="Proteomes" id="UP000679691"/>
    </source>
</evidence>
<feature type="transmembrane region" description="Helical" evidence="7">
    <location>
        <begin position="61"/>
        <end position="83"/>
    </location>
</feature>
<dbReference type="Pfam" id="PF00005">
    <property type="entry name" value="ABC_tran"/>
    <property type="match status" value="1"/>
</dbReference>
<evidence type="ECO:0000256" key="4">
    <source>
        <dbReference type="ARBA" id="ARBA00022840"/>
    </source>
</evidence>
<reference evidence="10" key="1">
    <citation type="submission" date="2021-03" db="EMBL/GenBank/DDBJ databases">
        <authorList>
            <person name="Lu T."/>
            <person name="Wang Q."/>
            <person name="Han X."/>
        </authorList>
    </citation>
    <scope>NUCLEOTIDE SEQUENCE</scope>
    <source>
        <strain evidence="10">WQ 2009</strain>
    </source>
</reference>
<dbReference type="CDD" id="cd03228">
    <property type="entry name" value="ABCC_MRP_Like"/>
    <property type="match status" value="1"/>
</dbReference>
<sequence length="541" mass="61402">MSYAISYKLSWIWSISKGYRASLLLYFILELLVISLSLNFIYWSKKAIDIAMKAASGNLTYAIYIIVISIASLIVLSSISSYINERVRLKLGVSFQNKLVKQQMLSQWQAIKNWHTGDIQVRLNTDSVEVVNMITTTGISVILTAIKLLSSFLFLWFMDPQLAYIILGLSPLLLLSKFYFKKMKRLSAEIKERESSLGKVVQENLRFRLLIRGMNLFPSRWSNYEEIQQGLFNKRIEQQDFSIITQVIMKFSMNIGYLTTFIWGVYRLQAGQISFGTMTAFLQLIGRIQSPFLQLVGFLPVFIRFRTSIDRLLDLEHTNFEIQKEGYKIESIDSVVISNLYFSYEQQEVIQNFNAIFEKNKPTAIVGTSGQGKTTLIRLLLALVKFNSGNIFINSNGEKLLLSTEHRTNFIYVPQGNTLFSGSILENLKAADSLASESKLHQALITACAEFVFDLPAGINTVIGESAHGLSEGQAQRIAIARGLLQNGKIWLLDEITSALDKQTRKKLITNLLLAGKDKVLIFVTHDKELSEQCSQTIYMK</sequence>
<evidence type="ECO:0000256" key="3">
    <source>
        <dbReference type="ARBA" id="ARBA00022741"/>
    </source>
</evidence>
<dbReference type="InterPro" id="IPR003593">
    <property type="entry name" value="AAA+_ATPase"/>
</dbReference>
<keyword evidence="2 7" id="KW-0812">Transmembrane</keyword>
<dbReference type="Gene3D" id="3.40.50.300">
    <property type="entry name" value="P-loop containing nucleotide triphosphate hydrolases"/>
    <property type="match status" value="1"/>
</dbReference>
<dbReference type="SMART" id="SM00382">
    <property type="entry name" value="AAA"/>
    <property type="match status" value="1"/>
</dbReference>
<feature type="transmembrane region" description="Helical" evidence="7">
    <location>
        <begin position="21"/>
        <end position="41"/>
    </location>
</feature>
<dbReference type="GO" id="GO:0140359">
    <property type="term" value="F:ABC-type transporter activity"/>
    <property type="evidence" value="ECO:0007669"/>
    <property type="project" value="InterPro"/>
</dbReference>
<feature type="transmembrane region" description="Helical" evidence="7">
    <location>
        <begin position="162"/>
        <end position="180"/>
    </location>
</feature>
<organism evidence="10 11">
    <name type="scientific">Rhinopithecimicrobium faecis</name>
    <dbReference type="NCBI Taxonomy" id="2820698"/>
    <lineage>
        <taxon>Bacteria</taxon>
        <taxon>Pseudomonadati</taxon>
        <taxon>Bacteroidota</taxon>
        <taxon>Sphingobacteriia</taxon>
        <taxon>Sphingobacteriales</taxon>
        <taxon>Sphingobacteriaceae</taxon>
        <taxon>Rhinopithecimicrobium</taxon>
    </lineage>
</organism>
<gene>
    <name evidence="10" type="ORF">J5U18_01045</name>
</gene>
<evidence type="ECO:0000259" key="9">
    <source>
        <dbReference type="PROSITE" id="PS50929"/>
    </source>
</evidence>